<proteinExistence type="predicted"/>
<protein>
    <submittedName>
        <fullName evidence="1">Uncharacterized protein</fullName>
    </submittedName>
</protein>
<accession>A0A6J7W729</accession>
<gene>
    <name evidence="1" type="ORF">UFOVP150_71</name>
</gene>
<name>A0A6J7W729_9CAUD</name>
<sequence length="103" mass="11646">MNIALSTLFDPPRISVQSKNVEVRKIDPDVTGCMNWVLSYMRTEGVDVLYADLYEDGAFGHDTLKKALRCLSSQGYIIPKRDSACHVIYELSTEEKDQLDLGF</sequence>
<evidence type="ECO:0000313" key="1">
    <source>
        <dbReference type="EMBL" id="CAB5156483.1"/>
    </source>
</evidence>
<reference evidence="1" key="1">
    <citation type="submission" date="2020-05" db="EMBL/GenBank/DDBJ databases">
        <authorList>
            <person name="Chiriac C."/>
            <person name="Salcher M."/>
            <person name="Ghai R."/>
            <person name="Kavagutti S V."/>
        </authorList>
    </citation>
    <scope>NUCLEOTIDE SEQUENCE</scope>
</reference>
<dbReference type="EMBL" id="LR798199">
    <property type="protein sequence ID" value="CAB5156483.1"/>
    <property type="molecule type" value="Genomic_DNA"/>
</dbReference>
<organism evidence="1">
    <name type="scientific">uncultured Caudovirales phage</name>
    <dbReference type="NCBI Taxonomy" id="2100421"/>
    <lineage>
        <taxon>Viruses</taxon>
        <taxon>Duplodnaviria</taxon>
        <taxon>Heunggongvirae</taxon>
        <taxon>Uroviricota</taxon>
        <taxon>Caudoviricetes</taxon>
        <taxon>Peduoviridae</taxon>
        <taxon>Maltschvirus</taxon>
        <taxon>Maltschvirus maltsch</taxon>
    </lineage>
</organism>